<dbReference type="AlphaFoldDB" id="A0A327RUU2"/>
<name>A0A327RUU2_9FLAO</name>
<dbReference type="EMBL" id="QLLQ01000019">
    <property type="protein sequence ID" value="RAJ19802.1"/>
    <property type="molecule type" value="Genomic_DNA"/>
</dbReference>
<protein>
    <submittedName>
        <fullName evidence="1">Uncharacterized protein</fullName>
    </submittedName>
</protein>
<dbReference type="Proteomes" id="UP000248987">
    <property type="component" value="Unassembled WGS sequence"/>
</dbReference>
<accession>A0A327RUU2</accession>
<keyword evidence="2" id="KW-1185">Reference proteome</keyword>
<gene>
    <name evidence="1" type="ORF">LX77_03432</name>
</gene>
<dbReference type="RefSeq" id="WP_111625998.1">
    <property type="nucleotide sequence ID" value="NZ_QLLQ01000019.1"/>
</dbReference>
<reference evidence="1 2" key="1">
    <citation type="submission" date="2018-06" db="EMBL/GenBank/DDBJ databases">
        <title>Genomic Encyclopedia of Archaeal and Bacterial Type Strains, Phase II (KMG-II): from individual species to whole genera.</title>
        <authorList>
            <person name="Goeker M."/>
        </authorList>
    </citation>
    <scope>NUCLEOTIDE SEQUENCE [LARGE SCALE GENOMIC DNA]</scope>
    <source>
        <strain evidence="1 2">DSM 12408</strain>
    </source>
</reference>
<proteinExistence type="predicted"/>
<comment type="caution">
    <text evidence="1">The sequence shown here is derived from an EMBL/GenBank/DDBJ whole genome shotgun (WGS) entry which is preliminary data.</text>
</comment>
<evidence type="ECO:0000313" key="1">
    <source>
        <dbReference type="EMBL" id="RAJ19802.1"/>
    </source>
</evidence>
<evidence type="ECO:0000313" key="2">
    <source>
        <dbReference type="Proteomes" id="UP000248987"/>
    </source>
</evidence>
<organism evidence="1 2">
    <name type="scientific">Gelidibacter algens</name>
    <dbReference type="NCBI Taxonomy" id="49280"/>
    <lineage>
        <taxon>Bacteria</taxon>
        <taxon>Pseudomonadati</taxon>
        <taxon>Bacteroidota</taxon>
        <taxon>Flavobacteriia</taxon>
        <taxon>Flavobacteriales</taxon>
        <taxon>Flavobacteriaceae</taxon>
        <taxon>Gelidibacter</taxon>
    </lineage>
</organism>
<sequence length="209" mass="24147">MKRVILIEDRPNRQIDFIKEISRDLNEISILENICGFEKFNFYKEILSSSILDIFDPYPVIIIHRSALSANERLKLIDFVKTNSKTLVLFSGGISSVTLQKIGKGNLLTINSKDLYSDSLINYLEDDSLNILQLAFGENWKINLEVSLLDRLIFYTNDYTPKPLSIILSELKVTEWVKDNYFKNLEGVIQIDQLNQIRIDIQNSLLKSI</sequence>